<sequence>MSELTLTGLCGALRAGSSNRLLMAEAIRRFGPARVLDTDLRLPLFDEDIQTASGIPPEVQLLADQIAQADAVIVVTPEYNKGVSGVLKNALDWVSRVEGNPWKDKPVAVMSAAAGRAGGERAQEMLRWCLNPFRPRVLSGPELMLADGRNQWDADGRLVNERSAKTLDQLMSTLRQEAIWIRERNG</sequence>
<gene>
    <name evidence="2" type="ORF">VK792_06460</name>
</gene>
<dbReference type="EC" id="1.-.-.-" evidence="2"/>
<keyword evidence="2" id="KW-0560">Oxidoreductase</keyword>
<feature type="domain" description="NADPH-dependent FMN reductase-like" evidence="1">
    <location>
        <begin position="6"/>
        <end position="146"/>
    </location>
</feature>
<proteinExistence type="predicted"/>
<dbReference type="RefSeq" id="WP_326296554.1">
    <property type="nucleotide sequence ID" value="NZ_JAYLLH010000006.1"/>
</dbReference>
<dbReference type="EMBL" id="JAYLLH010000006">
    <property type="protein sequence ID" value="MEC3860920.1"/>
    <property type="molecule type" value="Genomic_DNA"/>
</dbReference>
<dbReference type="InterPro" id="IPR005025">
    <property type="entry name" value="FMN_Rdtase-like_dom"/>
</dbReference>
<evidence type="ECO:0000259" key="1">
    <source>
        <dbReference type="Pfam" id="PF03358"/>
    </source>
</evidence>
<dbReference type="PANTHER" id="PTHR30543">
    <property type="entry name" value="CHROMATE REDUCTASE"/>
    <property type="match status" value="1"/>
</dbReference>
<reference evidence="2 3" key="1">
    <citation type="submission" date="2024-01" db="EMBL/GenBank/DDBJ databases">
        <title>Mesobacterium rodlantinim sp. nov., isolated from shallow sea hydrothermal systems off Kueishantao Island.</title>
        <authorList>
            <person name="Su Z."/>
            <person name="Tang K."/>
        </authorList>
    </citation>
    <scope>NUCLEOTIDE SEQUENCE [LARGE SCALE GENOMIC DNA]</scope>
    <source>
        <strain evidence="2 3">TK19101</strain>
    </source>
</reference>
<dbReference type="Gene3D" id="3.40.50.360">
    <property type="match status" value="1"/>
</dbReference>
<name>A0ABU6HGE4_9RHOB</name>
<accession>A0ABU6HGE4</accession>
<dbReference type="PANTHER" id="PTHR30543:SF21">
    <property type="entry name" value="NAD(P)H-DEPENDENT FMN REDUCTASE LOT6"/>
    <property type="match status" value="1"/>
</dbReference>
<dbReference type="SUPFAM" id="SSF52218">
    <property type="entry name" value="Flavoproteins"/>
    <property type="match status" value="1"/>
</dbReference>
<dbReference type="InterPro" id="IPR029039">
    <property type="entry name" value="Flavoprotein-like_sf"/>
</dbReference>
<keyword evidence="3" id="KW-1185">Reference proteome</keyword>
<dbReference type="InterPro" id="IPR050712">
    <property type="entry name" value="NAD(P)H-dep_reductase"/>
</dbReference>
<dbReference type="GO" id="GO:0016491">
    <property type="term" value="F:oxidoreductase activity"/>
    <property type="evidence" value="ECO:0007669"/>
    <property type="project" value="UniProtKB-KW"/>
</dbReference>
<protein>
    <submittedName>
        <fullName evidence="2">NAD(P)H-dependent oxidoreductase</fullName>
        <ecNumber evidence="2">1.-.-.-</ecNumber>
    </submittedName>
</protein>
<dbReference type="Pfam" id="PF03358">
    <property type="entry name" value="FMN_red"/>
    <property type="match status" value="1"/>
</dbReference>
<evidence type="ECO:0000313" key="2">
    <source>
        <dbReference type="EMBL" id="MEC3860920.1"/>
    </source>
</evidence>
<organism evidence="2 3">
    <name type="scientific">Mesobacterium hydrothermale</name>
    <dbReference type="NCBI Taxonomy" id="3111907"/>
    <lineage>
        <taxon>Bacteria</taxon>
        <taxon>Pseudomonadati</taxon>
        <taxon>Pseudomonadota</taxon>
        <taxon>Alphaproteobacteria</taxon>
        <taxon>Rhodobacterales</taxon>
        <taxon>Roseobacteraceae</taxon>
        <taxon>Mesobacterium</taxon>
    </lineage>
</organism>
<evidence type="ECO:0000313" key="3">
    <source>
        <dbReference type="Proteomes" id="UP001348149"/>
    </source>
</evidence>
<dbReference type="Proteomes" id="UP001348149">
    <property type="component" value="Unassembled WGS sequence"/>
</dbReference>
<comment type="caution">
    <text evidence="2">The sequence shown here is derived from an EMBL/GenBank/DDBJ whole genome shotgun (WGS) entry which is preliminary data.</text>
</comment>